<evidence type="ECO:0000256" key="1">
    <source>
        <dbReference type="ARBA" id="ARBA00001946"/>
    </source>
</evidence>
<dbReference type="InterPro" id="IPR016185">
    <property type="entry name" value="PreATP-grasp_dom_sf"/>
</dbReference>
<name>A0A974XMW6_9GAMM</name>
<reference evidence="12 13" key="1">
    <citation type="submission" date="2021-03" db="EMBL/GenBank/DDBJ databases">
        <title>Novel species identification of genus Shewanella.</title>
        <authorList>
            <person name="Liu G."/>
            <person name="Zhang Q."/>
        </authorList>
    </citation>
    <scope>NUCLEOTIDE SEQUENCE [LARGE SCALE GENOMIC DNA]</scope>
    <source>
        <strain evidence="12 13">FJAT-53726</strain>
    </source>
</reference>
<keyword evidence="9" id="KW-0067">ATP-binding</keyword>
<keyword evidence="10" id="KW-0460">Magnesium</keyword>
<dbReference type="InterPro" id="IPR037013">
    <property type="entry name" value="GSH-S_sub-bd_sf"/>
</dbReference>
<gene>
    <name evidence="12" type="ORF">JYB88_00365</name>
</gene>
<dbReference type="Gene3D" id="3.30.1490.50">
    <property type="match status" value="1"/>
</dbReference>
<organism evidence="12 13">
    <name type="scientific">Shewanella cyperi</name>
    <dbReference type="NCBI Taxonomy" id="2814292"/>
    <lineage>
        <taxon>Bacteria</taxon>
        <taxon>Pseudomonadati</taxon>
        <taxon>Pseudomonadota</taxon>
        <taxon>Gammaproteobacteria</taxon>
        <taxon>Alteromonadales</taxon>
        <taxon>Shewanellaceae</taxon>
        <taxon>Shewanella</taxon>
    </lineage>
</organism>
<evidence type="ECO:0000256" key="8">
    <source>
        <dbReference type="ARBA" id="ARBA00022741"/>
    </source>
</evidence>
<evidence type="ECO:0000256" key="3">
    <source>
        <dbReference type="ARBA" id="ARBA00010385"/>
    </source>
</evidence>
<evidence type="ECO:0000256" key="2">
    <source>
        <dbReference type="ARBA" id="ARBA00004965"/>
    </source>
</evidence>
<dbReference type="Gene3D" id="1.10.1080.10">
    <property type="entry name" value="Glutathione Synthetase, Chain A, domain 3"/>
    <property type="match status" value="1"/>
</dbReference>
<dbReference type="InterPro" id="IPR014049">
    <property type="entry name" value="Glutathione_synthase_N_euk"/>
</dbReference>
<dbReference type="AlphaFoldDB" id="A0A974XMW6"/>
<comment type="cofactor">
    <cofactor evidence="1">
        <name>Mg(2+)</name>
        <dbReference type="ChEBI" id="CHEBI:18420"/>
    </cofactor>
</comment>
<evidence type="ECO:0000256" key="10">
    <source>
        <dbReference type="ARBA" id="ARBA00022842"/>
    </source>
</evidence>
<dbReference type="GO" id="GO:0005524">
    <property type="term" value="F:ATP binding"/>
    <property type="evidence" value="ECO:0007669"/>
    <property type="project" value="UniProtKB-KW"/>
</dbReference>
<dbReference type="EMBL" id="CP071504">
    <property type="protein sequence ID" value="QSX30173.1"/>
    <property type="molecule type" value="Genomic_DNA"/>
</dbReference>
<keyword evidence="5" id="KW-0436">Ligase</keyword>
<keyword evidence="13" id="KW-1185">Reference proteome</keyword>
<dbReference type="GO" id="GO:0043295">
    <property type="term" value="F:glutathione binding"/>
    <property type="evidence" value="ECO:0007669"/>
    <property type="project" value="TreeGrafter"/>
</dbReference>
<dbReference type="InterPro" id="IPR005615">
    <property type="entry name" value="Glutathione_synthase"/>
</dbReference>
<dbReference type="RefSeq" id="WP_207325114.1">
    <property type="nucleotide sequence ID" value="NZ_CP071504.1"/>
</dbReference>
<comment type="pathway">
    <text evidence="2">Sulfur metabolism; glutathione biosynthesis; glutathione from L-cysteine and L-glutamate: step 2/2.</text>
</comment>
<dbReference type="GO" id="GO:0046872">
    <property type="term" value="F:metal ion binding"/>
    <property type="evidence" value="ECO:0007669"/>
    <property type="project" value="UniProtKB-KW"/>
</dbReference>
<feature type="domain" description="Glutathione synthase substrate-binding" evidence="11">
    <location>
        <begin position="189"/>
        <end position="287"/>
    </location>
</feature>
<keyword evidence="6" id="KW-0317">Glutathione biosynthesis</keyword>
<evidence type="ECO:0000259" key="11">
    <source>
        <dbReference type="Pfam" id="PF03199"/>
    </source>
</evidence>
<dbReference type="GO" id="GO:0004363">
    <property type="term" value="F:glutathione synthase activity"/>
    <property type="evidence" value="ECO:0007669"/>
    <property type="project" value="UniProtKB-EC"/>
</dbReference>
<proteinExistence type="inferred from homology"/>
<dbReference type="Pfam" id="PF03199">
    <property type="entry name" value="GSH_synthase"/>
    <property type="match status" value="1"/>
</dbReference>
<dbReference type="Proteomes" id="UP000663281">
    <property type="component" value="Chromosome"/>
</dbReference>
<evidence type="ECO:0000313" key="12">
    <source>
        <dbReference type="EMBL" id="QSX30173.1"/>
    </source>
</evidence>
<dbReference type="InterPro" id="IPR014709">
    <property type="entry name" value="Glutathione_synthase_C_euk"/>
</dbReference>
<protein>
    <recommendedName>
        <fullName evidence="4">glutathione synthase</fullName>
        <ecNumber evidence="4">6.3.2.3</ecNumber>
    </recommendedName>
</protein>
<keyword evidence="8" id="KW-0547">Nucleotide-binding</keyword>
<evidence type="ECO:0000256" key="6">
    <source>
        <dbReference type="ARBA" id="ARBA00022684"/>
    </source>
</evidence>
<accession>A0A974XMW6</accession>
<dbReference type="InterPro" id="IPR004887">
    <property type="entry name" value="GSH_synth_subst-bd"/>
</dbReference>
<dbReference type="SUPFAM" id="SSF52440">
    <property type="entry name" value="PreATP-grasp domain"/>
    <property type="match status" value="1"/>
</dbReference>
<evidence type="ECO:0000313" key="13">
    <source>
        <dbReference type="Proteomes" id="UP000663281"/>
    </source>
</evidence>
<dbReference type="GO" id="GO:0005829">
    <property type="term" value="C:cytosol"/>
    <property type="evidence" value="ECO:0007669"/>
    <property type="project" value="TreeGrafter"/>
</dbReference>
<evidence type="ECO:0000256" key="9">
    <source>
        <dbReference type="ARBA" id="ARBA00022840"/>
    </source>
</evidence>
<keyword evidence="7" id="KW-0479">Metal-binding</keyword>
<comment type="similarity">
    <text evidence="3">Belongs to the eukaryotic GSH synthase family.</text>
</comment>
<dbReference type="Gene3D" id="3.30.470.20">
    <property type="entry name" value="ATP-grasp fold, B domain"/>
    <property type="match status" value="1"/>
</dbReference>
<dbReference type="SUPFAM" id="SSF56059">
    <property type="entry name" value="Glutathione synthetase ATP-binding domain-like"/>
    <property type="match status" value="1"/>
</dbReference>
<dbReference type="Gene3D" id="3.30.1490.80">
    <property type="match status" value="1"/>
</dbReference>
<evidence type="ECO:0000256" key="4">
    <source>
        <dbReference type="ARBA" id="ARBA00012214"/>
    </source>
</evidence>
<dbReference type="Pfam" id="PF03917">
    <property type="entry name" value="GSH_synth_ATP"/>
    <property type="match status" value="2"/>
</dbReference>
<evidence type="ECO:0000256" key="5">
    <source>
        <dbReference type="ARBA" id="ARBA00022598"/>
    </source>
</evidence>
<dbReference type="InterPro" id="IPR014042">
    <property type="entry name" value="Glutathione_synthase_a-hlx"/>
</dbReference>
<dbReference type="KEGG" id="scyp:JYB88_00365"/>
<dbReference type="PIRSF" id="PIRSF001558">
    <property type="entry name" value="GSHase"/>
    <property type="match status" value="1"/>
</dbReference>
<dbReference type="PANTHER" id="PTHR11130">
    <property type="entry name" value="GLUTATHIONE SYNTHETASE"/>
    <property type="match status" value="1"/>
</dbReference>
<sequence length="455" mass="49932">MHATTLVKPVLPAATEPDWSALLTRSSLGLRAADGRFMPLPVSLTPYQLTPAQWLAAQHGASLLGRMLAAIAAEPHWLLTWLAPILGGDSLPARLGRLLQESGPARAQGLALMRHDLMLDTQGQWRWVESNPIAAGMGPLNDLWLELLRPHRPELTFADNQALARQADFMLQAAKSWAQNRGRSRANIGFVVEPREDNIFDQQLLADAMARQGARVQRLTLADLEACLSGGSSEGPLLDLQGEALDLLYWRTGYNAADYQNEAQWRLRSELERLDILLCPDMALQLAGSKYLQLQLSRIFASPESRLAFGRRFGFTATELAELGALMSPAMVVSQLHPEQLTKLIAQGWWYKRQDEGGGNVARGEQALVWAREDSADSGAQLMAPIAAQSRPEPLDKLVRGEMLQARGHISELGIFTLGDRADYGGYLLRTKADTSLEGGVHKGFGVLDTLVLTP</sequence>
<evidence type="ECO:0000256" key="7">
    <source>
        <dbReference type="ARBA" id="ARBA00022723"/>
    </source>
</evidence>
<dbReference type="PANTHER" id="PTHR11130:SF0">
    <property type="entry name" value="GLUTATHIONE SYNTHETASE"/>
    <property type="match status" value="1"/>
</dbReference>
<dbReference type="Gene3D" id="3.40.50.1760">
    <property type="entry name" value="Glutathione synthase, substrate-binding domain superfamily, eukaryotic"/>
    <property type="match status" value="1"/>
</dbReference>
<dbReference type="EC" id="6.3.2.3" evidence="4"/>